<feature type="compositionally biased region" description="Polar residues" evidence="3">
    <location>
        <begin position="116"/>
        <end position="128"/>
    </location>
</feature>
<dbReference type="SMART" id="SM00582">
    <property type="entry name" value="RPR"/>
    <property type="match status" value="1"/>
</dbReference>
<comment type="caution">
    <text evidence="7">The sequence shown here is derived from an EMBL/GenBank/DDBJ whole genome shotgun (WGS) entry which is preliminary data.</text>
</comment>
<dbReference type="PANTHER" id="PTHR23140:SF0">
    <property type="entry name" value="U2 SNRNP-ASSOCIATED SURP MOTIF-CONTAINING PROTEIN"/>
    <property type="match status" value="1"/>
</dbReference>
<dbReference type="GO" id="GO:0003723">
    <property type="term" value="F:RNA binding"/>
    <property type="evidence" value="ECO:0007669"/>
    <property type="project" value="UniProtKB-UniRule"/>
</dbReference>
<feature type="compositionally biased region" description="Low complexity" evidence="3">
    <location>
        <begin position="92"/>
        <end position="115"/>
    </location>
</feature>
<feature type="region of interest" description="Disordered" evidence="3">
    <location>
        <begin position="64"/>
        <end position="253"/>
    </location>
</feature>
<dbReference type="Pfam" id="PF04818">
    <property type="entry name" value="CID"/>
    <property type="match status" value="1"/>
</dbReference>
<feature type="domain" description="CID" evidence="6">
    <location>
        <begin position="563"/>
        <end position="708"/>
    </location>
</feature>
<organism evidence="7 8">
    <name type="scientific">Tilletia horrida</name>
    <dbReference type="NCBI Taxonomy" id="155126"/>
    <lineage>
        <taxon>Eukaryota</taxon>
        <taxon>Fungi</taxon>
        <taxon>Dikarya</taxon>
        <taxon>Basidiomycota</taxon>
        <taxon>Ustilaginomycotina</taxon>
        <taxon>Exobasidiomycetes</taxon>
        <taxon>Tilletiales</taxon>
        <taxon>Tilletiaceae</taxon>
        <taxon>Tilletia</taxon>
    </lineage>
</organism>
<dbReference type="SUPFAM" id="SSF109905">
    <property type="entry name" value="Surp module (SWAP domain)"/>
    <property type="match status" value="1"/>
</dbReference>
<keyword evidence="8" id="KW-1185">Reference proteome</keyword>
<feature type="region of interest" description="Disordered" evidence="3">
    <location>
        <begin position="708"/>
        <end position="745"/>
    </location>
</feature>
<dbReference type="InterPro" id="IPR012677">
    <property type="entry name" value="Nucleotide-bd_a/b_plait_sf"/>
</dbReference>
<dbReference type="GO" id="GO:0005634">
    <property type="term" value="C:nucleus"/>
    <property type="evidence" value="ECO:0007669"/>
    <property type="project" value="TreeGrafter"/>
</dbReference>
<evidence type="ECO:0000256" key="1">
    <source>
        <dbReference type="ARBA" id="ARBA00022884"/>
    </source>
</evidence>
<dbReference type="InterPro" id="IPR035979">
    <property type="entry name" value="RBD_domain_sf"/>
</dbReference>
<protein>
    <recommendedName>
        <fullName evidence="9">U2 snRNP-associated SURP motif-containing protein</fullName>
    </recommendedName>
</protein>
<evidence type="ECO:0000256" key="3">
    <source>
        <dbReference type="SAM" id="MobiDB-lite"/>
    </source>
</evidence>
<reference evidence="7" key="1">
    <citation type="journal article" date="2023" name="PhytoFront">
        <title>Draft Genome Resources of Seven Strains of Tilletia horrida, Causal Agent of Kernel Smut of Rice.</title>
        <authorList>
            <person name="Khanal S."/>
            <person name="Antony Babu S."/>
            <person name="Zhou X.G."/>
        </authorList>
    </citation>
    <scope>NUCLEOTIDE SEQUENCE</scope>
    <source>
        <strain evidence="7">TX3</strain>
    </source>
</reference>
<dbReference type="EMBL" id="JAPDMQ010000021">
    <property type="protein sequence ID" value="KAK0539979.1"/>
    <property type="molecule type" value="Genomic_DNA"/>
</dbReference>
<feature type="domain" description="RRM" evidence="4">
    <location>
        <begin position="301"/>
        <end position="392"/>
    </location>
</feature>
<dbReference type="SMART" id="SM00648">
    <property type="entry name" value="SWAP"/>
    <property type="match status" value="1"/>
</dbReference>
<feature type="compositionally biased region" description="Polar residues" evidence="3">
    <location>
        <begin position="172"/>
        <end position="184"/>
    </location>
</feature>
<dbReference type="PROSITE" id="PS50128">
    <property type="entry name" value="SURP"/>
    <property type="match status" value="1"/>
</dbReference>
<evidence type="ECO:0000256" key="2">
    <source>
        <dbReference type="PROSITE-ProRule" id="PRU00176"/>
    </source>
</evidence>
<dbReference type="SUPFAM" id="SSF48464">
    <property type="entry name" value="ENTH/VHS domain"/>
    <property type="match status" value="1"/>
</dbReference>
<feature type="compositionally biased region" description="Basic and acidic residues" evidence="3">
    <location>
        <begin position="244"/>
        <end position="253"/>
    </location>
</feature>
<feature type="region of interest" description="Disordered" evidence="3">
    <location>
        <begin position="401"/>
        <end position="456"/>
    </location>
</feature>
<dbReference type="Gene3D" id="1.25.40.90">
    <property type="match status" value="1"/>
</dbReference>
<evidence type="ECO:0000259" key="5">
    <source>
        <dbReference type="PROSITE" id="PS50128"/>
    </source>
</evidence>
<gene>
    <name evidence="7" type="ORF">OC842_000723</name>
</gene>
<evidence type="ECO:0000313" key="7">
    <source>
        <dbReference type="EMBL" id="KAK0539979.1"/>
    </source>
</evidence>
<feature type="compositionally biased region" description="Basic and acidic residues" evidence="3">
    <location>
        <begin position="710"/>
        <end position="719"/>
    </location>
</feature>
<dbReference type="PROSITE" id="PS50102">
    <property type="entry name" value="RRM"/>
    <property type="match status" value="1"/>
</dbReference>
<feature type="compositionally biased region" description="Basic and acidic residues" evidence="3">
    <location>
        <begin position="132"/>
        <end position="155"/>
    </location>
</feature>
<feature type="compositionally biased region" description="Polar residues" evidence="3">
    <location>
        <begin position="445"/>
        <end position="455"/>
    </location>
</feature>
<dbReference type="InterPro" id="IPR000504">
    <property type="entry name" value="RRM_dom"/>
</dbReference>
<dbReference type="Gene3D" id="3.30.70.330">
    <property type="match status" value="1"/>
</dbReference>
<feature type="compositionally biased region" description="Acidic residues" evidence="3">
    <location>
        <begin position="727"/>
        <end position="737"/>
    </location>
</feature>
<dbReference type="InterPro" id="IPR000061">
    <property type="entry name" value="Surp"/>
</dbReference>
<dbReference type="Proteomes" id="UP001176521">
    <property type="component" value="Unassembled WGS sequence"/>
</dbReference>
<dbReference type="Gene3D" id="1.10.10.790">
    <property type="entry name" value="Surp module"/>
    <property type="match status" value="1"/>
</dbReference>
<dbReference type="SUPFAM" id="SSF54928">
    <property type="entry name" value="RNA-binding domain, RBD"/>
    <property type="match status" value="1"/>
</dbReference>
<evidence type="ECO:0008006" key="9">
    <source>
        <dbReference type="Google" id="ProtNLM"/>
    </source>
</evidence>
<evidence type="ECO:0000259" key="4">
    <source>
        <dbReference type="PROSITE" id="PS50102"/>
    </source>
</evidence>
<dbReference type="Pfam" id="PF01805">
    <property type="entry name" value="Surp"/>
    <property type="match status" value="1"/>
</dbReference>
<evidence type="ECO:0000259" key="6">
    <source>
        <dbReference type="PROSITE" id="PS51391"/>
    </source>
</evidence>
<name>A0AAN6GGL0_9BASI</name>
<sequence>MSHRAGDHDARGPQPAVVKPHVAAAALYRSAAANQTLNIDKFRERSPTPERDPDIVAFLAAQEAAAKNASGKSRRAPLTAEQSRVRREREVGASASTSTSAAGASASAQGAAGQGDTSISSWAGSSVVKSKFQREREEAERKAKEAEEAAARAYEEFTADMGGTGGWRAGAVNSSRAGAGSSATPYVPPRASAAGTSTNSGGLTNAAASSAAPDTKPKPVTETSRPAFKRPLGVFGDDAEDEPESKPVKAEPPGKRMRVMEDFIGQLQRDQKAREERFKGRISPFEGQKQGSRDTGDPLTTNVCVLNLPANISEDVLGNFFKQWGDIMWPRGEESGMAGGAGAGITFVRRMQSAGLTGFVCFMRRGDAELALRESDGITWSGSMIKTSWGKAMPIPIRPQFYAPKKQHRERSNSPSAPRRPRADGADAALRKHRTSRPKLRSERSFSAYSRSPSPRSKFRLRCEDEFGAEAVNVRTVAQRVQQHGPKFEELLRAKEKENPKFAFLWDDKSLLHQYYQLFVDPNFEPTAIVESFRDEGDAAVYSSDTGEDSEAESLRKQRRDVIGPAALRRFTAMLRSLTPRRERIARCMIFALDHAHACEQVVDVLCQSLLIPSTPIPRKIARLYVVSDILHNSANPLPNVWKFRLLLEKRLPEVFEHLGDVGRSFPSRMKAESWKQMVGHVLSAWESWSVFSSGVLEGLGAALLAPAEAPKEVPDGGGDRLQPPAFEEEEDDDGEAFDPSALYT</sequence>
<keyword evidence="1 2" id="KW-0694">RNA-binding</keyword>
<dbReference type="PANTHER" id="PTHR23140">
    <property type="entry name" value="RNA PROCESSING PROTEIN LD23810P"/>
    <property type="match status" value="1"/>
</dbReference>
<dbReference type="PROSITE" id="PS51391">
    <property type="entry name" value="CID"/>
    <property type="match status" value="1"/>
</dbReference>
<accession>A0AAN6GGL0</accession>
<proteinExistence type="predicted"/>
<dbReference type="InterPro" id="IPR051485">
    <property type="entry name" value="SR-CTD_assoc_factor"/>
</dbReference>
<dbReference type="AlphaFoldDB" id="A0AAN6GGL0"/>
<dbReference type="InterPro" id="IPR006569">
    <property type="entry name" value="CID_dom"/>
</dbReference>
<evidence type="ECO:0000313" key="8">
    <source>
        <dbReference type="Proteomes" id="UP001176521"/>
    </source>
</evidence>
<dbReference type="InterPro" id="IPR035967">
    <property type="entry name" value="SWAP/Surp_sf"/>
</dbReference>
<dbReference type="GO" id="GO:0006396">
    <property type="term" value="P:RNA processing"/>
    <property type="evidence" value="ECO:0007669"/>
    <property type="project" value="InterPro"/>
</dbReference>
<feature type="domain" description="SURP motif" evidence="5">
    <location>
        <begin position="473"/>
        <end position="516"/>
    </location>
</feature>
<feature type="compositionally biased region" description="Polar residues" evidence="3">
    <location>
        <begin position="194"/>
        <end position="208"/>
    </location>
</feature>
<dbReference type="InterPro" id="IPR008942">
    <property type="entry name" value="ENTH_VHS"/>
</dbReference>